<evidence type="ECO:0000256" key="1">
    <source>
        <dbReference type="ARBA" id="ARBA00001947"/>
    </source>
</evidence>
<evidence type="ECO:0000256" key="10">
    <source>
        <dbReference type="ARBA" id="ARBA00023098"/>
    </source>
</evidence>
<dbReference type="EC" id="3.5.1.108" evidence="4"/>
<dbReference type="GO" id="GO:0016020">
    <property type="term" value="C:membrane"/>
    <property type="evidence" value="ECO:0007669"/>
    <property type="project" value="GOC"/>
</dbReference>
<evidence type="ECO:0000256" key="9">
    <source>
        <dbReference type="ARBA" id="ARBA00022833"/>
    </source>
</evidence>
<reference evidence="13" key="2">
    <citation type="journal article" date="2023" name="Microbiol Resour">
        <title>Decontamination and Annotation of the Draft Genome Sequence of the Oomycete Lagenidium giganteum ARSEF 373.</title>
        <authorList>
            <person name="Morgan W.R."/>
            <person name="Tartar A."/>
        </authorList>
    </citation>
    <scope>NUCLEOTIDE SEQUENCE</scope>
    <source>
        <strain evidence="13">ARSEF 373</strain>
    </source>
</reference>
<dbReference type="InterPro" id="IPR011334">
    <property type="entry name" value="UDP-acyl_GlcNac_deAcase_C"/>
</dbReference>
<comment type="similarity">
    <text evidence="3">Belongs to the LpxC family.</text>
</comment>
<evidence type="ECO:0000256" key="7">
    <source>
        <dbReference type="ARBA" id="ARBA00022723"/>
    </source>
</evidence>
<evidence type="ECO:0000313" key="14">
    <source>
        <dbReference type="Proteomes" id="UP001146120"/>
    </source>
</evidence>
<organism evidence="13 14">
    <name type="scientific">Lagenidium giganteum</name>
    <dbReference type="NCBI Taxonomy" id="4803"/>
    <lineage>
        <taxon>Eukaryota</taxon>
        <taxon>Sar</taxon>
        <taxon>Stramenopiles</taxon>
        <taxon>Oomycota</taxon>
        <taxon>Peronosporomycetes</taxon>
        <taxon>Pythiales</taxon>
        <taxon>Pythiaceae</taxon>
    </lineage>
</organism>
<dbReference type="AlphaFoldDB" id="A0AAV2YMQ0"/>
<keyword evidence="8" id="KW-0378">Hydrolase</keyword>
<dbReference type="PANTHER" id="PTHR33694">
    <property type="entry name" value="UDP-3-O-ACYL-N-ACETYLGLUCOSAMINE DEACETYLASE 1, MITOCHONDRIAL-RELATED"/>
    <property type="match status" value="1"/>
</dbReference>
<dbReference type="InterPro" id="IPR004463">
    <property type="entry name" value="UDP-acyl_GlcNac_deAcase"/>
</dbReference>
<evidence type="ECO:0000256" key="8">
    <source>
        <dbReference type="ARBA" id="ARBA00022801"/>
    </source>
</evidence>
<comment type="cofactor">
    <cofactor evidence="1">
        <name>Zn(2+)</name>
        <dbReference type="ChEBI" id="CHEBI:29105"/>
    </cofactor>
</comment>
<dbReference type="GO" id="GO:0103117">
    <property type="term" value="F:UDP-3-O-acyl-N-acetylglucosamine deacetylase activity"/>
    <property type="evidence" value="ECO:0007669"/>
    <property type="project" value="UniProtKB-EC"/>
</dbReference>
<evidence type="ECO:0000256" key="11">
    <source>
        <dbReference type="ARBA" id="ARBA00024535"/>
    </source>
</evidence>
<comment type="caution">
    <text evidence="13">The sequence shown here is derived from an EMBL/GenBank/DDBJ whole genome shotgun (WGS) entry which is preliminary data.</text>
</comment>
<dbReference type="GO" id="GO:0046872">
    <property type="term" value="F:metal ion binding"/>
    <property type="evidence" value="ECO:0007669"/>
    <property type="project" value="UniProtKB-KW"/>
</dbReference>
<keyword evidence="7" id="KW-0479">Metal-binding</keyword>
<evidence type="ECO:0000256" key="12">
    <source>
        <dbReference type="ARBA" id="ARBA00024987"/>
    </source>
</evidence>
<dbReference type="InterPro" id="IPR015870">
    <property type="entry name" value="UDP-acyl_N-AcGlcN_deAcase_N"/>
</dbReference>
<dbReference type="InterPro" id="IPR020568">
    <property type="entry name" value="Ribosomal_Su5_D2-typ_SF"/>
</dbReference>
<name>A0AAV2YMQ0_9STRA</name>
<gene>
    <name evidence="13" type="ORF">N0F65_001698</name>
</gene>
<protein>
    <recommendedName>
        <fullName evidence="4">UDP-3-O-acyl-N-acetylglucosamine deacetylase</fullName>
        <ecNumber evidence="4">3.5.1.108</ecNumber>
    </recommendedName>
</protein>
<keyword evidence="14" id="KW-1185">Reference proteome</keyword>
<dbReference type="GO" id="GO:0009245">
    <property type="term" value="P:lipid A biosynthetic process"/>
    <property type="evidence" value="ECO:0007669"/>
    <property type="project" value="UniProtKB-KW"/>
</dbReference>
<dbReference type="PANTHER" id="PTHR33694:SF1">
    <property type="entry name" value="UDP-3-O-ACYL-N-ACETYLGLUCOSAMINE DEACETYLASE 1, MITOCHONDRIAL-RELATED"/>
    <property type="match status" value="1"/>
</dbReference>
<dbReference type="EMBL" id="DAKRPA010000218">
    <property type="protein sequence ID" value="DAZ95096.1"/>
    <property type="molecule type" value="Genomic_DNA"/>
</dbReference>
<evidence type="ECO:0000256" key="3">
    <source>
        <dbReference type="ARBA" id="ARBA00006170"/>
    </source>
</evidence>
<evidence type="ECO:0000313" key="13">
    <source>
        <dbReference type="EMBL" id="DAZ95096.1"/>
    </source>
</evidence>
<dbReference type="GO" id="GO:2001289">
    <property type="term" value="P:lipid X metabolic process"/>
    <property type="evidence" value="ECO:0007669"/>
    <property type="project" value="UniProtKB-ARBA"/>
</dbReference>
<keyword evidence="5" id="KW-0444">Lipid biosynthesis</keyword>
<dbReference type="Gene3D" id="3.30.1700.10">
    <property type="entry name" value="lpxc deacetylase, domain 2"/>
    <property type="match status" value="1"/>
</dbReference>
<dbReference type="Gene3D" id="3.30.230.20">
    <property type="entry name" value="lpxc deacetylase, domain 1"/>
    <property type="match status" value="1"/>
</dbReference>
<evidence type="ECO:0000256" key="5">
    <source>
        <dbReference type="ARBA" id="ARBA00022516"/>
    </source>
</evidence>
<evidence type="ECO:0000256" key="2">
    <source>
        <dbReference type="ARBA" id="ARBA00005002"/>
    </source>
</evidence>
<keyword evidence="6" id="KW-0441">Lipid A biosynthesis</keyword>
<proteinExistence type="inferred from homology"/>
<evidence type="ECO:0000256" key="6">
    <source>
        <dbReference type="ARBA" id="ARBA00022556"/>
    </source>
</evidence>
<accession>A0AAV2YMQ0</accession>
<sequence length="334" mass="37427">MSRWQRTLQRPLRFDGVGLHSGLRVRAEVKPSDVNTGIVFQVRRANGQLVDEARAHIAQIDASMAQLCSPLMGNRKRKEERLHVMTVEHIMAALVANRVTNASVELTPEVENADAPVSRIEVPIMDGSSRDFSQAIRDVGIKQQDASFKYLAIRKPVQVLMEDKAAWLLPMPAKLGDSFGAPTLHMSIQVNFAHKHLDSRRFDYTLGPCPEKNAQEFDREIAGARTFTFEEEVAWMRENGLALGGSLENAVVFKKSSDDDKSLAVDQRVLNPEGLRYPDEWVRHKMLDCIGDIGLAGYPLHGYFLATSPGHALTHELVRTLLRDASNYDILDME</sequence>
<comment type="pathway">
    <text evidence="2">Glycolipid biosynthesis; lipid IV(A) biosynthesis; lipid IV(A) from (3R)-3-hydroxytetradecanoyl-[acyl-carrier-protein] and UDP-N-acetyl-alpha-D-glucosamine: step 2/6.</text>
</comment>
<dbReference type="HAMAP" id="MF_00388">
    <property type="entry name" value="LpxC"/>
    <property type="match status" value="1"/>
</dbReference>
<dbReference type="NCBIfam" id="TIGR00325">
    <property type="entry name" value="lpxC"/>
    <property type="match status" value="1"/>
</dbReference>
<comment type="function">
    <text evidence="12">Involved in the biosynthesis of lipid A, a phosphorylated glycolipid that in bacteria anchors the lipopolysaccharide to the outer membrane of the cell. Lipid A-like molecules in plants may serve as structural components of the outer membranes of mitochondria and/or chloroplasts, or may be involved in signal transduction or plant defense responses.</text>
</comment>
<keyword evidence="9" id="KW-0862">Zinc</keyword>
<dbReference type="Proteomes" id="UP001146120">
    <property type="component" value="Unassembled WGS sequence"/>
</dbReference>
<reference evidence="13" key="1">
    <citation type="submission" date="2022-11" db="EMBL/GenBank/DDBJ databases">
        <authorList>
            <person name="Morgan W.R."/>
            <person name="Tartar A."/>
        </authorList>
    </citation>
    <scope>NUCLEOTIDE SEQUENCE</scope>
    <source>
        <strain evidence="13">ARSEF 373</strain>
    </source>
</reference>
<keyword evidence="10" id="KW-0443">Lipid metabolism</keyword>
<comment type="catalytic activity">
    <reaction evidence="11">
        <text>a UDP-3-O-[(3R)-3-hydroxyacyl]-N-acetyl-alpha-D-glucosamine + H2O = a UDP-3-O-[(3R)-3-hydroxyacyl]-alpha-D-glucosamine + acetate</text>
        <dbReference type="Rhea" id="RHEA:67816"/>
        <dbReference type="ChEBI" id="CHEBI:15377"/>
        <dbReference type="ChEBI" id="CHEBI:30089"/>
        <dbReference type="ChEBI" id="CHEBI:137740"/>
        <dbReference type="ChEBI" id="CHEBI:173225"/>
        <dbReference type="EC" id="3.5.1.108"/>
    </reaction>
</comment>
<dbReference type="SUPFAM" id="SSF54211">
    <property type="entry name" value="Ribosomal protein S5 domain 2-like"/>
    <property type="match status" value="2"/>
</dbReference>
<evidence type="ECO:0000256" key="4">
    <source>
        <dbReference type="ARBA" id="ARBA00012745"/>
    </source>
</evidence>
<dbReference type="Pfam" id="PF03331">
    <property type="entry name" value="LpxC"/>
    <property type="match status" value="1"/>
</dbReference>